<evidence type="ECO:0000256" key="1">
    <source>
        <dbReference type="SAM" id="SignalP"/>
    </source>
</evidence>
<organism evidence="2 3">
    <name type="scientific">Pseudomonas saponiphila</name>
    <dbReference type="NCBI Taxonomy" id="556534"/>
    <lineage>
        <taxon>Bacteria</taxon>
        <taxon>Pseudomonadati</taxon>
        <taxon>Pseudomonadota</taxon>
        <taxon>Gammaproteobacteria</taxon>
        <taxon>Pseudomonadales</taxon>
        <taxon>Pseudomonadaceae</taxon>
        <taxon>Pseudomonas</taxon>
    </lineage>
</organism>
<dbReference type="Gene3D" id="3.20.20.80">
    <property type="entry name" value="Glycosidases"/>
    <property type="match status" value="1"/>
</dbReference>
<keyword evidence="1" id="KW-0732">Signal</keyword>
<evidence type="ECO:0000313" key="3">
    <source>
        <dbReference type="Proteomes" id="UP000198982"/>
    </source>
</evidence>
<dbReference type="PANTHER" id="PTHR12631:SF10">
    <property type="entry name" value="BETA-XYLOSIDASE-LIKE PROTEIN-RELATED"/>
    <property type="match status" value="1"/>
</dbReference>
<dbReference type="GO" id="GO:0004553">
    <property type="term" value="F:hydrolase activity, hydrolyzing O-glycosyl compounds"/>
    <property type="evidence" value="ECO:0007669"/>
    <property type="project" value="TreeGrafter"/>
</dbReference>
<feature type="signal peptide" evidence="1">
    <location>
        <begin position="1"/>
        <end position="23"/>
    </location>
</feature>
<accession>A0A1H4ZFI0</accession>
<dbReference type="RefSeq" id="WP_092320666.1">
    <property type="nucleotide sequence ID" value="NZ_FNTJ01000003.1"/>
</dbReference>
<dbReference type="AlphaFoldDB" id="A0A1H4ZFI0"/>
<dbReference type="PANTHER" id="PTHR12631">
    <property type="entry name" value="ALPHA-L-IDURONIDASE"/>
    <property type="match status" value="1"/>
</dbReference>
<proteinExistence type="predicted"/>
<name>A0A1H4ZFI0_9PSED</name>
<keyword evidence="3" id="KW-1185">Reference proteome</keyword>
<dbReference type="SUPFAM" id="SSF51445">
    <property type="entry name" value="(Trans)glycosidases"/>
    <property type="match status" value="1"/>
</dbReference>
<dbReference type="EMBL" id="FNTJ01000003">
    <property type="protein sequence ID" value="SED28996.1"/>
    <property type="molecule type" value="Genomic_DNA"/>
</dbReference>
<dbReference type="InterPro" id="IPR051923">
    <property type="entry name" value="Glycosyl_Hydrolase_39"/>
</dbReference>
<dbReference type="InterPro" id="IPR017853">
    <property type="entry name" value="GH"/>
</dbReference>
<reference evidence="3" key="1">
    <citation type="submission" date="2016-10" db="EMBL/GenBank/DDBJ databases">
        <authorList>
            <person name="Varghese N."/>
            <person name="Submissions S."/>
        </authorList>
    </citation>
    <scope>NUCLEOTIDE SEQUENCE [LARGE SCALE GENOMIC DNA]</scope>
    <source>
        <strain evidence="3">DSM 9751</strain>
    </source>
</reference>
<dbReference type="Proteomes" id="UP000198982">
    <property type="component" value="Unassembled WGS sequence"/>
</dbReference>
<feature type="chain" id="PRO_5011473735" evidence="1">
    <location>
        <begin position="24"/>
        <end position="436"/>
    </location>
</feature>
<evidence type="ECO:0000313" key="2">
    <source>
        <dbReference type="EMBL" id="SED28996.1"/>
    </source>
</evidence>
<protein>
    <submittedName>
        <fullName evidence="2">Beta-xylosidase</fullName>
    </submittedName>
</protein>
<gene>
    <name evidence="2" type="ORF">SAMN05216178_6636</name>
</gene>
<sequence length="436" mass="47358">MKKMYVGLLSVILAGVLQVEAQAAPLAIKPVKSVAWADFLGMNTQFTWVSPEARRAQMAKMKELGLKWHREGIHWELLEPEEMQFRFAEVDDTVKAAGENGLLSSLYLVGSARHQTTAPAGVSNPDQYPPKSAAVYADRLAMLAERYPTVKAWQVWNEPNIPSFWQPNEDPAAYSVLLRESVAALAARAPAAQRVIGGMAYYSQMPIAGGLMFQALAGTGDLTPERVVAYHPYTNSAEGATPADRDFIDTANWLNTNLRQAGVKDIWATEFGWSSYAGPSELQPIVGEAGQADLTIRRLALMSAMDFNRVFLFTLADLDERATVRDRSYGLIRQDGTNKPVFTALKRMLATAGPSLSPADVPAYTASPQSLISISWKKPDGKRVLMFWANETGSLKFANSGSVVVNDPLTGGKVTVSPVGGAVSLSVGKTLKIATY</sequence>